<evidence type="ECO:0000256" key="1">
    <source>
        <dbReference type="SAM" id="Phobius"/>
    </source>
</evidence>
<dbReference type="AlphaFoldDB" id="A0A6A8GGL6"/>
<accession>A0A6A8GGL6</accession>
<sequence length="64" mass="6253">MAPSGSLVRRLSGVVAVGLGGAAGYALFAPRPPSDTQLLVVFVVAAGVAAASLQMLAGRGETEA</sequence>
<evidence type="ECO:0000313" key="2">
    <source>
        <dbReference type="EMBL" id="MRX21622.1"/>
    </source>
</evidence>
<name>A0A6A8GGL6_9EURY</name>
<dbReference type="RefSeq" id="WP_151162206.1">
    <property type="nucleotide sequence ID" value="NZ_WKJO01000001.1"/>
</dbReference>
<evidence type="ECO:0000313" key="3">
    <source>
        <dbReference type="Proteomes" id="UP000439022"/>
    </source>
</evidence>
<keyword evidence="3" id="KW-1185">Reference proteome</keyword>
<proteinExistence type="predicted"/>
<comment type="caution">
    <text evidence="2">The sequence shown here is derived from an EMBL/GenBank/DDBJ whole genome shotgun (WGS) entry which is preliminary data.</text>
</comment>
<dbReference type="Proteomes" id="UP000439022">
    <property type="component" value="Unassembled WGS sequence"/>
</dbReference>
<dbReference type="EMBL" id="WKJO01000001">
    <property type="protein sequence ID" value="MRX21622.1"/>
    <property type="molecule type" value="Genomic_DNA"/>
</dbReference>
<feature type="transmembrane region" description="Helical" evidence="1">
    <location>
        <begin position="7"/>
        <end position="26"/>
    </location>
</feature>
<reference evidence="2 3" key="1">
    <citation type="submission" date="2019-11" db="EMBL/GenBank/DDBJ databases">
        <title>Whole genome sequence of Haloferax sp. MBLA0076.</title>
        <authorList>
            <person name="Seo M.-J."/>
            <person name="Cho E.-S."/>
        </authorList>
    </citation>
    <scope>NUCLEOTIDE SEQUENCE [LARGE SCALE GENOMIC DNA]</scope>
    <source>
        <strain evidence="2 3">MBLA0076</strain>
    </source>
</reference>
<organism evidence="2 3">
    <name type="scientific">Haloferax litoreum</name>
    <dbReference type="NCBI Taxonomy" id="2666140"/>
    <lineage>
        <taxon>Archaea</taxon>
        <taxon>Methanobacteriati</taxon>
        <taxon>Methanobacteriota</taxon>
        <taxon>Stenosarchaea group</taxon>
        <taxon>Halobacteria</taxon>
        <taxon>Halobacteriales</taxon>
        <taxon>Haloferacaceae</taxon>
        <taxon>Haloferax</taxon>
    </lineage>
</organism>
<protein>
    <submittedName>
        <fullName evidence="2">Uncharacterized protein</fullName>
    </submittedName>
</protein>
<keyword evidence="1" id="KW-0472">Membrane</keyword>
<gene>
    <name evidence="2" type="ORF">GJR96_06590</name>
</gene>
<keyword evidence="1" id="KW-0812">Transmembrane</keyword>
<keyword evidence="1" id="KW-1133">Transmembrane helix</keyword>
<feature type="transmembrane region" description="Helical" evidence="1">
    <location>
        <begin position="38"/>
        <end position="57"/>
    </location>
</feature>